<evidence type="ECO:0000313" key="3">
    <source>
        <dbReference type="Proteomes" id="UP000828390"/>
    </source>
</evidence>
<protein>
    <submittedName>
        <fullName evidence="2">Uncharacterized protein</fullName>
    </submittedName>
</protein>
<reference evidence="2" key="2">
    <citation type="submission" date="2020-11" db="EMBL/GenBank/DDBJ databases">
        <authorList>
            <person name="McCartney M.A."/>
            <person name="Auch B."/>
            <person name="Kono T."/>
            <person name="Mallez S."/>
            <person name="Becker A."/>
            <person name="Gohl D.M."/>
            <person name="Silverstein K.A.T."/>
            <person name="Koren S."/>
            <person name="Bechman K.B."/>
            <person name="Herman A."/>
            <person name="Abrahante J.E."/>
            <person name="Garbe J."/>
        </authorList>
    </citation>
    <scope>NUCLEOTIDE SEQUENCE</scope>
    <source>
        <strain evidence="2">Duluth1</strain>
        <tissue evidence="2">Whole animal</tissue>
    </source>
</reference>
<feature type="compositionally biased region" description="Acidic residues" evidence="1">
    <location>
        <begin position="107"/>
        <end position="116"/>
    </location>
</feature>
<evidence type="ECO:0000313" key="2">
    <source>
        <dbReference type="EMBL" id="KAH3718346.1"/>
    </source>
</evidence>
<dbReference type="EMBL" id="JAIWYP010000013">
    <property type="protein sequence ID" value="KAH3718346.1"/>
    <property type="molecule type" value="Genomic_DNA"/>
</dbReference>
<dbReference type="AlphaFoldDB" id="A0A9D4C6G7"/>
<reference evidence="2" key="1">
    <citation type="journal article" date="2019" name="bioRxiv">
        <title>The Genome of the Zebra Mussel, Dreissena polymorpha: A Resource for Invasive Species Research.</title>
        <authorList>
            <person name="McCartney M.A."/>
            <person name="Auch B."/>
            <person name="Kono T."/>
            <person name="Mallez S."/>
            <person name="Zhang Y."/>
            <person name="Obille A."/>
            <person name="Becker A."/>
            <person name="Abrahante J.E."/>
            <person name="Garbe J."/>
            <person name="Badalamenti J.P."/>
            <person name="Herman A."/>
            <person name="Mangelson H."/>
            <person name="Liachko I."/>
            <person name="Sullivan S."/>
            <person name="Sone E.D."/>
            <person name="Koren S."/>
            <person name="Silverstein K.A.T."/>
            <person name="Beckman K.B."/>
            <person name="Gohl D.M."/>
        </authorList>
    </citation>
    <scope>NUCLEOTIDE SEQUENCE</scope>
    <source>
        <strain evidence="2">Duluth1</strain>
        <tissue evidence="2">Whole animal</tissue>
    </source>
</reference>
<feature type="region of interest" description="Disordered" evidence="1">
    <location>
        <begin position="107"/>
        <end position="128"/>
    </location>
</feature>
<accession>A0A9D4C6G7</accession>
<dbReference type="Proteomes" id="UP000828390">
    <property type="component" value="Unassembled WGS sequence"/>
</dbReference>
<organism evidence="2 3">
    <name type="scientific">Dreissena polymorpha</name>
    <name type="common">Zebra mussel</name>
    <name type="synonym">Mytilus polymorpha</name>
    <dbReference type="NCBI Taxonomy" id="45954"/>
    <lineage>
        <taxon>Eukaryota</taxon>
        <taxon>Metazoa</taxon>
        <taxon>Spiralia</taxon>
        <taxon>Lophotrochozoa</taxon>
        <taxon>Mollusca</taxon>
        <taxon>Bivalvia</taxon>
        <taxon>Autobranchia</taxon>
        <taxon>Heteroconchia</taxon>
        <taxon>Euheterodonta</taxon>
        <taxon>Imparidentia</taxon>
        <taxon>Neoheterodontei</taxon>
        <taxon>Myida</taxon>
        <taxon>Dreissenoidea</taxon>
        <taxon>Dreissenidae</taxon>
        <taxon>Dreissena</taxon>
    </lineage>
</organism>
<proteinExistence type="predicted"/>
<gene>
    <name evidence="2" type="ORF">DPMN_061149</name>
</gene>
<sequence>MNLPPDDVCSSNFNKKVQRARFEKSLFAQHTTGDDEDSGYESCNIRVCINDRPKTIPEYFLKLSPGDFVKLKMFSSDMCVAFGYQKNGRFSFKKWGFIYTDTIMDDSEDAESDPEMDSTTTESTNKLL</sequence>
<comment type="caution">
    <text evidence="2">The sequence shown here is derived from an EMBL/GenBank/DDBJ whole genome shotgun (WGS) entry which is preliminary data.</text>
</comment>
<feature type="compositionally biased region" description="Polar residues" evidence="1">
    <location>
        <begin position="117"/>
        <end position="128"/>
    </location>
</feature>
<evidence type="ECO:0000256" key="1">
    <source>
        <dbReference type="SAM" id="MobiDB-lite"/>
    </source>
</evidence>
<keyword evidence="3" id="KW-1185">Reference proteome</keyword>
<name>A0A9D4C6G7_DREPO</name>